<dbReference type="Pfam" id="PF10441">
    <property type="entry name" value="Urb2"/>
    <property type="match status" value="1"/>
</dbReference>
<name>A0A8J9ZUR0_BRALA</name>
<dbReference type="PANTHER" id="PTHR15682:SF2">
    <property type="entry name" value="UNHEALTHY RIBOSOME BIOGENESIS PROTEIN 2 HOMOLOG"/>
    <property type="match status" value="1"/>
</dbReference>
<dbReference type="PANTHER" id="PTHR15682">
    <property type="entry name" value="UNHEALTHY RIBOSOME BIOGENESIS PROTEIN 2 HOMOLOG"/>
    <property type="match status" value="1"/>
</dbReference>
<dbReference type="GO" id="GO:0042254">
    <property type="term" value="P:ribosome biogenesis"/>
    <property type="evidence" value="ECO:0007669"/>
    <property type="project" value="TreeGrafter"/>
</dbReference>
<evidence type="ECO:0000313" key="3">
    <source>
        <dbReference type="Proteomes" id="UP000838412"/>
    </source>
</evidence>
<accession>A0A8J9ZUR0</accession>
<gene>
    <name evidence="2" type="primary">URB2</name>
    <name evidence="2" type="ORF">BLAG_LOCUS17538</name>
</gene>
<dbReference type="Proteomes" id="UP000838412">
    <property type="component" value="Chromosome 4"/>
</dbReference>
<dbReference type="EMBL" id="OV696689">
    <property type="protein sequence ID" value="CAH1262509.1"/>
    <property type="molecule type" value="Genomic_DNA"/>
</dbReference>
<dbReference type="GO" id="GO:0005730">
    <property type="term" value="C:nucleolus"/>
    <property type="evidence" value="ECO:0007669"/>
    <property type="project" value="TreeGrafter"/>
</dbReference>
<protein>
    <submittedName>
        <fullName evidence="2">URB2 protein</fullName>
    </submittedName>
</protein>
<organism evidence="2 3">
    <name type="scientific">Branchiostoma lanceolatum</name>
    <name type="common">Common lancelet</name>
    <name type="synonym">Amphioxus lanceolatum</name>
    <dbReference type="NCBI Taxonomy" id="7740"/>
    <lineage>
        <taxon>Eukaryota</taxon>
        <taxon>Metazoa</taxon>
        <taxon>Chordata</taxon>
        <taxon>Cephalochordata</taxon>
        <taxon>Leptocardii</taxon>
        <taxon>Amphioxiformes</taxon>
        <taxon>Branchiostomatidae</taxon>
        <taxon>Branchiostoma</taxon>
    </lineage>
</organism>
<dbReference type="InterPro" id="IPR018849">
    <property type="entry name" value="Urb2/Npa2_C"/>
</dbReference>
<feature type="domain" description="Nucleolar 27S pre-rRNA processing Urb2/Npa2 C-terminal" evidence="1">
    <location>
        <begin position="1358"/>
        <end position="1510"/>
    </location>
</feature>
<keyword evidence="3" id="KW-1185">Reference proteome</keyword>
<proteinExistence type="predicted"/>
<reference evidence="2" key="1">
    <citation type="submission" date="2022-01" db="EMBL/GenBank/DDBJ databases">
        <authorList>
            <person name="Braso-Vives M."/>
        </authorList>
    </citation>
    <scope>NUCLEOTIDE SEQUENCE</scope>
</reference>
<dbReference type="InterPro" id="IPR052609">
    <property type="entry name" value="Ribosome_Biogenesis_Reg"/>
</dbReference>
<dbReference type="OrthoDB" id="160374at2759"/>
<evidence type="ECO:0000313" key="2">
    <source>
        <dbReference type="EMBL" id="CAH1262509.1"/>
    </source>
</evidence>
<sequence length="1511" mass="167344">MQQNNNKMAAPISGVHKRLKSAETPWREKLKLGRMAWRSRRVVLPRREQVLLDWATSTLIQHHTKKAVLEEQILQEMWLFLEDILKSTRLQTLARSGSIFLNSSFNQVITAILSNACQPEATHLNLIPTVLDCMEVILAQPTLAAVLLSRYDTCVELLKSMLCLTVRLCVTDIQESVPSLLSSLVTVLDKCSSLQRQQHKHTKVFQSVCEELLAPAACCCWVLNNHSKVPPSATSNVIIKIQEHIHQGLFFRENAAAYEKHLCDTTDSPSVGSKGVELYFQQLDQLLKNTVDPSMFKMCAIPAGGIGDAILQHLPAAFNSFLTSPACTDITRTGFAMLQTLCGFTLPLSTARNDIETEKSQEEESMDVEADVEVGVKTQEKRLVALRDLLQIALDLDIYRALDDTTSGGRQLAWLRQLLHTLLQIPPPATAARLDCVRLLLDMNHQVVAPRLADIWTCSWLLLDEDVAPAVQVSQDKLLCRLLETYAKLRQVDTLVVAMLDAVQKNQDQLSYSKTFPPVTLQRWSELVQSLPIGLAMEIWHRMLNKLQEQYQPAEKPQLECTPACLEQMTTLLSLFLVHLKLWDVNITSPMATRVDQLMASTCSSVISPLLKLCLGTKQVDKYLHFSALHLCHTWCQLHMLSTHMKGSKHSNESVPNLGVNEEWWDFSLQYPDMSPGDWSTLCHKLATSKRIRYVLEMLCLQKVKMLRMLTRTSEQDTVKRRIENAINFVTVTCTTDEVNEHAWDGQVTSVTSNNYPTAHWYLLCSHIGLIAPVCTQHQLALLAHDLLQTVVSESCPKSSAGLVTRAMISADLLRSAPYLELLPMQEAMITAIISGLADTVNCSRSTATVRLCVKVLQELSEDTHPESVITGPEEDTPPLSKAITSAVVTLQSLQKDVQKRCSVNQTKEQLQKMCSYFKVLKQVPLQCLSDVSSVRCVLGCLAVNYLLGASHSMSDCATAVLRTSLEVLRDVMTGQKKTSLWQTLDAAVTMKCLLLTCQQTQLQNMSQSTAVKDIYQDLMYHLLWSVVRSAEGTSTLPSYTTHLCQALQSLSKSAAPGDGHRLDWLFISAGCTLSAGLMVTQNKVKVPAAQADIITSCTRQLAVRVAAVVPSVDLPAVTTAMAAALRVQMADSQVGEDWTPRIERQVSSLQTMLTEIQDNLQSIRACLGFLKTVAGGVPKWQAVLPEEFGPTVYNLVVQLLLKIHSTNNKESSEAALSMDITDIVAEAEALLLIVCRCSQPEQFSTYIQGLQQHLDCDTSVCAALQLWQLVLREEWKDERRDSLNSIAPQLVLQLQVLLQKSSSKVTADDVIKQTVVPGLLTTAAILQFGQGSLPDQVAGATLHGCLSVQIQNQPGSTFAATFHATCRVITCLLLHHTKVARNAVPSLMACGRTLLVALVHEGRQDNGSVDSADVVLCAGDFGRLVAALVQKVDLTKTAAFLVAEYVNELQHGTLHPEVKKSLVPSVYLLLDVCGMHGSKLLVTALHPGLREIYKALHADYNRYHKYRGKV</sequence>
<evidence type="ECO:0000259" key="1">
    <source>
        <dbReference type="Pfam" id="PF10441"/>
    </source>
</evidence>